<evidence type="ECO:0000256" key="1">
    <source>
        <dbReference type="SAM" id="Phobius"/>
    </source>
</evidence>
<comment type="caution">
    <text evidence="2">The sequence shown here is derived from an EMBL/GenBank/DDBJ whole genome shotgun (WGS) entry which is preliminary data.</text>
</comment>
<proteinExistence type="predicted"/>
<feature type="transmembrane region" description="Helical" evidence="1">
    <location>
        <begin position="114"/>
        <end position="134"/>
    </location>
</feature>
<organism evidence="2 3">
    <name type="scientific">Diaporthe ampelina</name>
    <dbReference type="NCBI Taxonomy" id="1214573"/>
    <lineage>
        <taxon>Eukaryota</taxon>
        <taxon>Fungi</taxon>
        <taxon>Dikarya</taxon>
        <taxon>Ascomycota</taxon>
        <taxon>Pezizomycotina</taxon>
        <taxon>Sordariomycetes</taxon>
        <taxon>Sordariomycetidae</taxon>
        <taxon>Diaporthales</taxon>
        <taxon>Diaporthaceae</taxon>
        <taxon>Diaporthe</taxon>
    </lineage>
</organism>
<feature type="transmembrane region" description="Helical" evidence="1">
    <location>
        <begin position="170"/>
        <end position="196"/>
    </location>
</feature>
<dbReference type="AlphaFoldDB" id="A0A0G2HJL3"/>
<reference evidence="2 3" key="1">
    <citation type="submission" date="2015-05" db="EMBL/GenBank/DDBJ databases">
        <title>Distinctive expansion of gene families associated with plant cell wall degradation and secondary metabolism in the genomes of grapevine trunk pathogens.</title>
        <authorList>
            <person name="Lawrence D.P."/>
            <person name="Travadon R."/>
            <person name="Rolshausen P.E."/>
            <person name="Baumgartner K."/>
        </authorList>
    </citation>
    <scope>NUCLEOTIDE SEQUENCE [LARGE SCALE GENOMIC DNA]</scope>
    <source>
        <strain evidence="2">DA912</strain>
    </source>
</reference>
<feature type="transmembrane region" description="Helical" evidence="1">
    <location>
        <begin position="38"/>
        <end position="61"/>
    </location>
</feature>
<reference evidence="2 3" key="2">
    <citation type="submission" date="2015-05" db="EMBL/GenBank/DDBJ databases">
        <authorList>
            <person name="Morales-Cruz A."/>
            <person name="Amrine K.C."/>
            <person name="Cantu D."/>
        </authorList>
    </citation>
    <scope>NUCLEOTIDE SEQUENCE [LARGE SCALE GENOMIC DNA]</scope>
    <source>
        <strain evidence="2">DA912</strain>
    </source>
</reference>
<keyword evidence="1" id="KW-0812">Transmembrane</keyword>
<dbReference type="EMBL" id="LCUC01000168">
    <property type="protein sequence ID" value="KKY35228.1"/>
    <property type="molecule type" value="Genomic_DNA"/>
</dbReference>
<evidence type="ECO:0000313" key="3">
    <source>
        <dbReference type="Proteomes" id="UP000034680"/>
    </source>
</evidence>
<evidence type="ECO:0000313" key="2">
    <source>
        <dbReference type="EMBL" id="KKY35228.1"/>
    </source>
</evidence>
<dbReference type="Proteomes" id="UP000034680">
    <property type="component" value="Unassembled WGS sequence"/>
</dbReference>
<keyword evidence="3" id="KW-1185">Reference proteome</keyword>
<feature type="transmembrane region" description="Helical" evidence="1">
    <location>
        <begin position="216"/>
        <end position="239"/>
    </location>
</feature>
<feature type="transmembrane region" description="Helical" evidence="1">
    <location>
        <begin position="390"/>
        <end position="423"/>
    </location>
</feature>
<feature type="transmembrane region" description="Helical" evidence="1">
    <location>
        <begin position="332"/>
        <end position="351"/>
    </location>
</feature>
<gene>
    <name evidence="2" type="ORF">UCDDA912_g04773</name>
</gene>
<name>A0A0G2HJL3_9PEZI</name>
<sequence>MTWIFYRLGRSAFAAFYLCIFLLSVAPTETFGRFVAHVHYAFWCSVIEAAVLSPIEAMAYLSNKQRAPRVLQLLKQLVSCLWSEVACSSVARWVQLFVVHASLDRTGPDTYSVLIHGISFLCIVQIVHDITGFLRMFQATIQSEADDVWEDAEPLSDDHDNYDIVIYETLIYVFLAGQALVYGFLARLFTLLALYLERMAAGTFVTALSNAHSTLTGWRYCAFVACAALILTAIPMCVYEVWDQAEDEADEELLHRRRELREGRPPPGVERWRPTTTTTIPWMILRRLILRSVWVLGECFRWLMPWRYAGLGQWFCPEAAALLSEGLRRHQYAAALTGAPSSMLAALWAHGPLRRRHFDLWRRAGLTTDFVLSEETAVHLPRRGAPSWGIVGYFLLGRVAAILVRGLEATLCVFVVVGGIAMAMTR</sequence>
<accession>A0A0G2HJL3</accession>
<keyword evidence="1" id="KW-0472">Membrane</keyword>
<keyword evidence="1" id="KW-1133">Transmembrane helix</keyword>
<protein>
    <submittedName>
        <fullName evidence="2">Uncharacterized protein</fullName>
    </submittedName>
</protein>
<dbReference type="OrthoDB" id="5224045at2759"/>